<feature type="transmembrane region" description="Helical" evidence="2">
    <location>
        <begin position="175"/>
        <end position="193"/>
    </location>
</feature>
<dbReference type="Proteomes" id="UP000261580">
    <property type="component" value="Unassembled WGS sequence"/>
</dbReference>
<feature type="domain" description="Ig-like" evidence="3">
    <location>
        <begin position="38"/>
        <end position="127"/>
    </location>
</feature>
<organism evidence="4 5">
    <name type="scientific">Neolamprologus brichardi</name>
    <name type="common">Fairy cichlid</name>
    <name type="synonym">Lamprologus brichardi</name>
    <dbReference type="NCBI Taxonomy" id="32507"/>
    <lineage>
        <taxon>Eukaryota</taxon>
        <taxon>Metazoa</taxon>
        <taxon>Chordata</taxon>
        <taxon>Craniata</taxon>
        <taxon>Vertebrata</taxon>
        <taxon>Euteleostomi</taxon>
        <taxon>Actinopterygii</taxon>
        <taxon>Neopterygii</taxon>
        <taxon>Teleostei</taxon>
        <taxon>Neoteleostei</taxon>
        <taxon>Acanthomorphata</taxon>
        <taxon>Ovalentaria</taxon>
        <taxon>Cichlomorphae</taxon>
        <taxon>Cichliformes</taxon>
        <taxon>Cichlidae</taxon>
        <taxon>African cichlids</taxon>
        <taxon>Pseudocrenilabrinae</taxon>
        <taxon>Lamprologini</taxon>
        <taxon>Neolamprologus</taxon>
    </lineage>
</organism>
<dbReference type="InterPro" id="IPR013106">
    <property type="entry name" value="Ig_V-set"/>
</dbReference>
<dbReference type="InterPro" id="IPR007110">
    <property type="entry name" value="Ig-like_dom"/>
</dbReference>
<proteinExistence type="predicted"/>
<dbReference type="SUPFAM" id="SSF48726">
    <property type="entry name" value="Immunoglobulin"/>
    <property type="match status" value="1"/>
</dbReference>
<evidence type="ECO:0000313" key="5">
    <source>
        <dbReference type="Proteomes" id="UP000261580"/>
    </source>
</evidence>
<reference evidence="4" key="1">
    <citation type="submission" date="2025-08" db="UniProtKB">
        <authorList>
            <consortium name="Ensembl"/>
        </authorList>
    </citation>
    <scope>IDENTIFICATION</scope>
</reference>
<feature type="transmembrane region" description="Helical" evidence="2">
    <location>
        <begin position="21"/>
        <end position="41"/>
    </location>
</feature>
<reference evidence="4" key="2">
    <citation type="submission" date="2025-09" db="UniProtKB">
        <authorList>
            <consortium name="Ensembl"/>
        </authorList>
    </citation>
    <scope>IDENTIFICATION</scope>
</reference>
<dbReference type="CDD" id="cd00099">
    <property type="entry name" value="IgV"/>
    <property type="match status" value="1"/>
</dbReference>
<keyword evidence="2" id="KW-1133">Transmembrane helix</keyword>
<dbReference type="Pfam" id="PF07686">
    <property type="entry name" value="V-set"/>
    <property type="match status" value="1"/>
</dbReference>
<dbReference type="STRING" id="32507.ENSNBRP00000026929"/>
<evidence type="ECO:0000256" key="2">
    <source>
        <dbReference type="SAM" id="Phobius"/>
    </source>
</evidence>
<dbReference type="InterPro" id="IPR036179">
    <property type="entry name" value="Ig-like_dom_sf"/>
</dbReference>
<dbReference type="AlphaFoldDB" id="A0A3Q4N4S9"/>
<dbReference type="InterPro" id="IPR003598">
    <property type="entry name" value="Ig_sub2"/>
</dbReference>
<dbReference type="Gene3D" id="2.60.40.10">
    <property type="entry name" value="Immunoglobulins"/>
    <property type="match status" value="1"/>
</dbReference>
<sequence>MQKYQKRTKQTLNAFKCWSLVLTHSFVSLAAVVYAVGISVVTQSPDVSVMEGETVSITCCWTRPFERFRVNWLKNQTVFRSETYANQSPESLKLEAKTCSSLNISNIRTEDSGTYICKVTVELPSLAEAKGNGTFITVREKTNDTDSTPSSGGLTKIKCHVFAVLQVQGIKPVKVLFFSSSWLIFITVFAALHHNVSKDELQRVSDRSLLILYLEQFQHIY</sequence>
<dbReference type="PROSITE" id="PS50835">
    <property type="entry name" value="IG_LIKE"/>
    <property type="match status" value="1"/>
</dbReference>
<dbReference type="GO" id="GO:0030183">
    <property type="term" value="P:B cell differentiation"/>
    <property type="evidence" value="ECO:0007669"/>
    <property type="project" value="TreeGrafter"/>
</dbReference>
<protein>
    <recommendedName>
        <fullName evidence="3">Ig-like domain-containing protein</fullName>
    </recommendedName>
</protein>
<evidence type="ECO:0000256" key="1">
    <source>
        <dbReference type="ARBA" id="ARBA00023319"/>
    </source>
</evidence>
<accession>A0A3Q4N4S9</accession>
<dbReference type="GeneTree" id="ENSGT00940000177059"/>
<dbReference type="SMART" id="SM00409">
    <property type="entry name" value="IG"/>
    <property type="match status" value="1"/>
</dbReference>
<dbReference type="InterPro" id="IPR003599">
    <property type="entry name" value="Ig_sub"/>
</dbReference>
<evidence type="ECO:0000259" key="3">
    <source>
        <dbReference type="PROSITE" id="PS50835"/>
    </source>
</evidence>
<name>A0A3Q4N4S9_NEOBR</name>
<dbReference type="InterPro" id="IPR013783">
    <property type="entry name" value="Ig-like_fold"/>
</dbReference>
<keyword evidence="2" id="KW-0472">Membrane</keyword>
<dbReference type="GO" id="GO:0009897">
    <property type="term" value="C:external side of plasma membrane"/>
    <property type="evidence" value="ECO:0007669"/>
    <property type="project" value="TreeGrafter"/>
</dbReference>
<dbReference type="Ensembl" id="ENSNBRT00000027637.1">
    <property type="protein sequence ID" value="ENSNBRP00000026929.1"/>
    <property type="gene ID" value="ENSNBRG00000020559.1"/>
</dbReference>
<keyword evidence="5" id="KW-1185">Reference proteome</keyword>
<dbReference type="PANTHER" id="PTHR14334">
    <property type="entry name" value="B-CELL ANTIGEN RECEPTOR COMPLEX-ASSOCIATED PROTEIN"/>
    <property type="match status" value="1"/>
</dbReference>
<dbReference type="GO" id="GO:0050853">
    <property type="term" value="P:B cell receptor signaling pathway"/>
    <property type="evidence" value="ECO:0007669"/>
    <property type="project" value="TreeGrafter"/>
</dbReference>
<dbReference type="SMART" id="SM00408">
    <property type="entry name" value="IGc2"/>
    <property type="match status" value="1"/>
</dbReference>
<keyword evidence="1" id="KW-0393">Immunoglobulin domain</keyword>
<evidence type="ECO:0000313" key="4">
    <source>
        <dbReference type="Ensembl" id="ENSNBRP00000026929.1"/>
    </source>
</evidence>
<keyword evidence="2" id="KW-0812">Transmembrane</keyword>
<dbReference type="GO" id="GO:0019815">
    <property type="term" value="C:B cell receptor complex"/>
    <property type="evidence" value="ECO:0007669"/>
    <property type="project" value="TreeGrafter"/>
</dbReference>